<comment type="subcellular location">
    <subcellularLocation>
        <location evidence="3">Cell membrane</location>
    </subcellularLocation>
    <subcellularLocation>
        <location evidence="2">Endomembrane system</location>
        <topology evidence="2">Peripheral membrane protein</topology>
    </subcellularLocation>
    <subcellularLocation>
        <location evidence="1">Endoplasmic reticulum membrane</location>
        <topology evidence="1">Single-pass type IV membrane protein</topology>
    </subcellularLocation>
</comment>
<dbReference type="WBParaSite" id="Gr19_v10_g7825.t1">
    <property type="protein sequence ID" value="Gr19_v10_g7825.t1"/>
    <property type="gene ID" value="Gr19_v10_g7825"/>
</dbReference>
<keyword evidence="9 12" id="KW-1133">Transmembrane helix</keyword>
<feature type="region of interest" description="Disordered" evidence="11">
    <location>
        <begin position="568"/>
        <end position="587"/>
    </location>
</feature>
<dbReference type="Proteomes" id="UP000887572">
    <property type="component" value="Unplaced"/>
</dbReference>
<dbReference type="GO" id="GO:0030314">
    <property type="term" value="C:junctional membrane complex"/>
    <property type="evidence" value="ECO:0007669"/>
    <property type="project" value="InterPro"/>
</dbReference>
<evidence type="ECO:0000313" key="14">
    <source>
        <dbReference type="WBParaSite" id="Gr19_v10_g7825.t1"/>
    </source>
</evidence>
<feature type="region of interest" description="Disordered" evidence="11">
    <location>
        <begin position="662"/>
        <end position="701"/>
    </location>
</feature>
<dbReference type="SUPFAM" id="SSF82185">
    <property type="entry name" value="Histone H3 K4-specific methyltransferase SET7/9 N-terminal domain"/>
    <property type="match status" value="3"/>
</dbReference>
<keyword evidence="8" id="KW-0256">Endoplasmic reticulum</keyword>
<evidence type="ECO:0000256" key="10">
    <source>
        <dbReference type="ARBA" id="ARBA00023136"/>
    </source>
</evidence>
<dbReference type="GO" id="GO:0005789">
    <property type="term" value="C:endoplasmic reticulum membrane"/>
    <property type="evidence" value="ECO:0007669"/>
    <property type="project" value="UniProtKB-SubCell"/>
</dbReference>
<evidence type="ECO:0000256" key="8">
    <source>
        <dbReference type="ARBA" id="ARBA00022824"/>
    </source>
</evidence>
<evidence type="ECO:0000256" key="2">
    <source>
        <dbReference type="ARBA" id="ARBA00004184"/>
    </source>
</evidence>
<feature type="region of interest" description="Disordered" evidence="11">
    <location>
        <begin position="594"/>
        <end position="636"/>
    </location>
</feature>
<evidence type="ECO:0000256" key="7">
    <source>
        <dbReference type="ARBA" id="ARBA00022737"/>
    </source>
</evidence>
<protein>
    <submittedName>
        <fullName evidence="14">Junctophilin</fullName>
    </submittedName>
</protein>
<evidence type="ECO:0000256" key="11">
    <source>
        <dbReference type="SAM" id="MobiDB-lite"/>
    </source>
</evidence>
<comment type="similarity">
    <text evidence="4">Belongs to the junctophilin family.</text>
</comment>
<keyword evidence="13" id="KW-1185">Reference proteome</keyword>
<keyword evidence="10 12" id="KW-0472">Membrane</keyword>
<accession>A0A914I891</accession>
<sequence length="920" mass="100626">MNCRLSVSPSSSPPHASPAGLSIIPSPLPPLHLVISSASSLPSIRPTDSSATFALGHCALAIPSAALCCPPSRRSTLIGIKATEGWEEGKAHGHGICTGPDGQGEYAGAWHYGFEVSGVYTWPSGSQFAGQWQNGKRHGLGVEQRGRWLYKGEWTQGYKGRYGRREAINSVAHYLGTWSSGLHDGYGTEVYADGGSYKGQWLRGMRHGYGIRTSATWNAATKQRASGHSHAHASLSSLRSTYGSMAMDDETAAAMDTPNHTGRSHSRDRRGEEADNATRSGFVLRVYAGSQKRRRSLSERSLAIKRTILNNLRIRKQHSTGDIHQRAITAGASSLRSSGSTLSCTSDEDSESQRGRSELQAAQEEPPVDANAVEVYKGEWKNDSRSGYGICERSDGLKYAGEWLENKKHGFGITYFKDGTKEEGRYKQNVLITSTRRRGILFVRSSKLRERVELYAEHARRAADMAAQRVEIATSRTMTAQEKADASLQAADRARDDANTARIYAAQFDPSFKQPGVELLRRQRTGTPASSVGGGYFGIPVANHFLANHVSFDPASPSSAMAISIAEQPPQQPIQRGSSGEHGDSEFCGTAVSFQQQQRRHMLSQQHSTDSASAQSQSRMAMEQQFSDAESNVQQQGLPEGISKVGEGIGPAVASTSSAALLTPNSVGGAPPQQSSDNLLRRPHPGRGNVRTRGSSSTMSLNDDHWDQYLLKAARAGPSTSAVSSEQQNILTEARLRRNRPSLMRQCEVVGASIFAGSDSPESSAKAGGGALNRRSTLATAARVGTTAPIHSVYGADDSFRHEQTMPMSTDNNERGSLPNLDELANQPIVLPREEAARLASQRRLATQRLQEEEERLRQNPLRYLNPIRYPELRNWLYRWRVPLLLVLGNIILFYCFVHLLSRGTPNRRGQHDRKREQND</sequence>
<keyword evidence="6 12" id="KW-0812">Transmembrane</keyword>
<evidence type="ECO:0000256" key="5">
    <source>
        <dbReference type="ARBA" id="ARBA00022475"/>
    </source>
</evidence>
<proteinExistence type="inferred from homology"/>
<dbReference type="AlphaFoldDB" id="A0A914I891"/>
<dbReference type="FunFam" id="2.20.110.10:FF:000013">
    <property type="entry name" value="Putative Junctophilin-1"/>
    <property type="match status" value="1"/>
</dbReference>
<feature type="compositionally biased region" description="Polar residues" evidence="11">
    <location>
        <begin position="692"/>
        <end position="701"/>
    </location>
</feature>
<dbReference type="FunFam" id="2.20.110.10:FF:000001">
    <property type="entry name" value="Junctophilin"/>
    <property type="match status" value="1"/>
</dbReference>
<evidence type="ECO:0000256" key="1">
    <source>
        <dbReference type="ARBA" id="ARBA00004163"/>
    </source>
</evidence>
<dbReference type="InterPro" id="IPR003409">
    <property type="entry name" value="MORN"/>
</dbReference>
<name>A0A914I891_GLORO</name>
<feature type="transmembrane region" description="Helical" evidence="12">
    <location>
        <begin position="880"/>
        <end position="901"/>
    </location>
</feature>
<dbReference type="PANTHER" id="PTHR23085:SF16">
    <property type="entry name" value="GH28348P"/>
    <property type="match status" value="1"/>
</dbReference>
<feature type="compositionally biased region" description="Polar residues" evidence="11">
    <location>
        <begin position="626"/>
        <end position="636"/>
    </location>
</feature>
<dbReference type="SMART" id="SM00698">
    <property type="entry name" value="MORN"/>
    <property type="match status" value="6"/>
</dbReference>
<evidence type="ECO:0000256" key="4">
    <source>
        <dbReference type="ARBA" id="ARBA00008599"/>
    </source>
</evidence>
<dbReference type="InterPro" id="IPR017191">
    <property type="entry name" value="Junctophilin"/>
</dbReference>
<evidence type="ECO:0000313" key="13">
    <source>
        <dbReference type="Proteomes" id="UP000887572"/>
    </source>
</evidence>
<dbReference type="GO" id="GO:0005886">
    <property type="term" value="C:plasma membrane"/>
    <property type="evidence" value="ECO:0007669"/>
    <property type="project" value="UniProtKB-SubCell"/>
</dbReference>
<dbReference type="PANTHER" id="PTHR23085">
    <property type="entry name" value="GH28348P"/>
    <property type="match status" value="1"/>
</dbReference>
<evidence type="ECO:0000256" key="3">
    <source>
        <dbReference type="ARBA" id="ARBA00004236"/>
    </source>
</evidence>
<feature type="compositionally biased region" description="Low complexity" evidence="11">
    <location>
        <begin position="330"/>
        <end position="345"/>
    </location>
</feature>
<dbReference type="Pfam" id="PF02493">
    <property type="entry name" value="MORN"/>
    <property type="match status" value="7"/>
</dbReference>
<dbReference type="Gene3D" id="2.20.110.10">
    <property type="entry name" value="Histone H3 K4-specific methyltransferase SET7/9 N-terminal domain"/>
    <property type="match status" value="3"/>
</dbReference>
<feature type="region of interest" description="Disordered" evidence="11">
    <location>
        <begin position="330"/>
        <end position="370"/>
    </location>
</feature>
<evidence type="ECO:0000256" key="6">
    <source>
        <dbReference type="ARBA" id="ARBA00022692"/>
    </source>
</evidence>
<keyword evidence="5" id="KW-1003">Cell membrane</keyword>
<keyword evidence="7" id="KW-0677">Repeat</keyword>
<feature type="region of interest" description="Disordered" evidence="11">
    <location>
        <begin position="253"/>
        <end position="277"/>
    </location>
</feature>
<feature type="compositionally biased region" description="Low complexity" evidence="11">
    <location>
        <begin position="603"/>
        <end position="625"/>
    </location>
</feature>
<evidence type="ECO:0000256" key="9">
    <source>
        <dbReference type="ARBA" id="ARBA00022989"/>
    </source>
</evidence>
<organism evidence="13 14">
    <name type="scientific">Globodera rostochiensis</name>
    <name type="common">Golden nematode worm</name>
    <name type="synonym">Heterodera rostochiensis</name>
    <dbReference type="NCBI Taxonomy" id="31243"/>
    <lineage>
        <taxon>Eukaryota</taxon>
        <taxon>Metazoa</taxon>
        <taxon>Ecdysozoa</taxon>
        <taxon>Nematoda</taxon>
        <taxon>Chromadorea</taxon>
        <taxon>Rhabditida</taxon>
        <taxon>Tylenchina</taxon>
        <taxon>Tylenchomorpha</taxon>
        <taxon>Tylenchoidea</taxon>
        <taxon>Heteroderidae</taxon>
        <taxon>Heteroderinae</taxon>
        <taxon>Globodera</taxon>
    </lineage>
</organism>
<evidence type="ECO:0000256" key="12">
    <source>
        <dbReference type="SAM" id="Phobius"/>
    </source>
</evidence>
<reference evidence="14" key="1">
    <citation type="submission" date="2022-11" db="UniProtKB">
        <authorList>
            <consortium name="WormBaseParasite"/>
        </authorList>
    </citation>
    <scope>IDENTIFICATION</scope>
</reference>